<evidence type="ECO:0000256" key="8">
    <source>
        <dbReference type="ARBA" id="ARBA00023242"/>
    </source>
</evidence>
<dbReference type="GO" id="GO:0006357">
    <property type="term" value="P:regulation of transcription by RNA polymerase II"/>
    <property type="evidence" value="ECO:0007669"/>
    <property type="project" value="TreeGrafter"/>
</dbReference>
<dbReference type="InterPro" id="IPR002909">
    <property type="entry name" value="IPT_dom"/>
</dbReference>
<dbReference type="GO" id="GO:0003712">
    <property type="term" value="F:transcription coregulator activity"/>
    <property type="evidence" value="ECO:0007669"/>
    <property type="project" value="TreeGrafter"/>
</dbReference>
<dbReference type="SUPFAM" id="SSF48403">
    <property type="entry name" value="Ankyrin repeat"/>
    <property type="match status" value="1"/>
</dbReference>
<evidence type="ECO:0000256" key="10">
    <source>
        <dbReference type="SAM" id="Coils"/>
    </source>
</evidence>
<dbReference type="InterPro" id="IPR036770">
    <property type="entry name" value="Ankyrin_rpt-contain_sf"/>
</dbReference>
<dbReference type="PROSITE" id="PS51437">
    <property type="entry name" value="CG_1"/>
    <property type="match status" value="1"/>
</dbReference>
<evidence type="ECO:0000259" key="12">
    <source>
        <dbReference type="PROSITE" id="PS51437"/>
    </source>
</evidence>
<name>A0AAQ5YK45_AMPOC</name>
<dbReference type="Gene3D" id="1.20.5.190">
    <property type="match status" value="1"/>
</dbReference>
<dbReference type="GO" id="GO:0007399">
    <property type="term" value="P:nervous system development"/>
    <property type="evidence" value="ECO:0007669"/>
    <property type="project" value="UniProtKB-ARBA"/>
</dbReference>
<dbReference type="SMART" id="SM01076">
    <property type="entry name" value="CG-1"/>
    <property type="match status" value="1"/>
</dbReference>
<sequence length="1339" mass="145116">MYDNGVFLIQICLRVGLRCTSTCCTKVSVLPLPLHTYCSLTVLKIYLPKKLLECLPKCSSLPKERHRWNTNEEIAAYLITFEKHDEWLTTSPKTRPQNGSMILYNRKKVKYRKDGYCWKKRKDGKTTREDHMKLKVQGVECLYGCYVHSSIIPTFHRRCYWLLQNPDIVLVHYLNVPAVDDSGKPCGPVLCSINTDRKEWAKWSKEELIGQLKPMCELSLLQHLPSSHSQEMKGQNMITMCTVFNAAFFVLMSFVSGAGSSLHQKCSSVKQRIISSKQESGADGTEVQNSDVSEGQTEPSPGGGRSRAGGGERRNGRITKPSLLPQSSMEVSSSTSTNQVEVPDTTQSSPLSITSDMADSPALAIGAGLSQSTAVFMSEVTTLTGDSVYSAGHTHLLASTHESTTAGILLAVAPENQRFASFPGGVGLGEGGELVLSSSLDTGGGVSLPETTMTFDPDCFLNNPKQGQTYGGGGGKTEGCNGDDGGLHCSSNGFVYNPALVNNIKTEATPLEQPLATQSSYVGEGTGLSPSTTLEQMDFSAVMSSACVPSLTQPAHHASPSLFLQANPQTSQPAQLQTNGTEATQESGDAQAYIGLPTVPTDSPVTNGDPHTHLHQTTTDQQALCARNGQGTAVGSFPLTPQDPPENGGELLLKAGDPHETYTNVDTEHYLQPTDENGALYSSPLPQQGGGVTATTAGAGTAISLEGFEASFGSQFSDLINDFISVEGSGGGVGAAVTGVLMTQEGAAGEEQGAGTGHLQGSEVEQGALGLLQETGRLFGVTDYSPEWSYPEGGVKVLITGPWLESSSEYSCLFDHISVPAALIQPGVLRCYCPAHDTGLVMLQVAMGGEVISSSVVFEYKARDLPALPSSQHDWLSLDDTQFRMSILERLEQMEQRMAEITNQNPRSEAMATKGGGVEGGGGISTDQGSFEGRVVVVCEKMMSQPCWASSNQLVHSKNSRGMTLLHLAAAQGYAGLIQTLILFLSIPVCVKLVFFAPPQMWACALGHTDAALVLYQWDPRALAIPDSLGRLPLNIARSRGHTRLAELLEQLQQSPQTQGQPADAWVDRWRGESQTSGISNSPTPNSNSGAELCYFVVYRVKFVVLAPPLHVFQMDITMLADHIMEASTGRLKQEAMETEVDSGKVGISSDVRLLSSYLGEVERFLKSKPPTPSPKPNSLSGPEDEQSPQAKQALSLPLEWNSFLCAAMKEERLKTDSSSCLAMTEAEQGELYETIRHALHSLRKHKAIGLLCHQKASQCCCLLSQYALYKRMTLAAILIQSRFRSFHEQRKFQQSRRAAVLIQQYYRSYRHSLSSLLTKKQNQAARKILRFLLRCRHR</sequence>
<evidence type="ECO:0000256" key="7">
    <source>
        <dbReference type="ARBA" id="ARBA00023163"/>
    </source>
</evidence>
<dbReference type="GO" id="GO:0003690">
    <property type="term" value="F:double-stranded DNA binding"/>
    <property type="evidence" value="ECO:0007669"/>
    <property type="project" value="TreeGrafter"/>
</dbReference>
<dbReference type="SUPFAM" id="SSF81296">
    <property type="entry name" value="E set domains"/>
    <property type="match status" value="1"/>
</dbReference>
<feature type="compositionally biased region" description="Polar residues" evidence="11">
    <location>
        <begin position="286"/>
        <end position="299"/>
    </location>
</feature>
<evidence type="ECO:0000256" key="4">
    <source>
        <dbReference type="ARBA" id="ARBA00023015"/>
    </source>
</evidence>
<dbReference type="Proteomes" id="UP001501940">
    <property type="component" value="Chromosome 5"/>
</dbReference>
<feature type="coiled-coil region" evidence="10">
    <location>
        <begin position="884"/>
        <end position="911"/>
    </location>
</feature>
<evidence type="ECO:0000313" key="13">
    <source>
        <dbReference type="Ensembl" id="ENSAOCP00000054158.1"/>
    </source>
</evidence>
<feature type="region of interest" description="Disordered" evidence="11">
    <location>
        <begin position="1166"/>
        <end position="1192"/>
    </location>
</feature>
<keyword evidence="4" id="KW-0805">Transcription regulation</keyword>
<dbReference type="Gene3D" id="1.25.40.20">
    <property type="entry name" value="Ankyrin repeat-containing domain"/>
    <property type="match status" value="1"/>
</dbReference>
<evidence type="ECO:0000256" key="1">
    <source>
        <dbReference type="ARBA" id="ARBA00004123"/>
    </source>
</evidence>
<protein>
    <recommendedName>
        <fullName evidence="12">CG-1 domain-containing protein</fullName>
    </recommendedName>
</protein>
<keyword evidence="6" id="KW-0010">Activator</keyword>
<comment type="subunit">
    <text evidence="9">May interact with calmodulin.</text>
</comment>
<evidence type="ECO:0000256" key="5">
    <source>
        <dbReference type="ARBA" id="ARBA00023043"/>
    </source>
</evidence>
<keyword evidence="8" id="KW-0539">Nucleus</keyword>
<dbReference type="PANTHER" id="PTHR23335">
    <property type="entry name" value="CALMODULIN-BINDING TRANSCRIPTION ACTIVATOR CAMTA"/>
    <property type="match status" value="1"/>
</dbReference>
<evidence type="ECO:0000256" key="11">
    <source>
        <dbReference type="SAM" id="MobiDB-lite"/>
    </source>
</evidence>
<evidence type="ECO:0000256" key="3">
    <source>
        <dbReference type="ARBA" id="ARBA00022737"/>
    </source>
</evidence>
<comment type="subcellular location">
    <subcellularLocation>
        <location evidence="1">Nucleus</location>
    </subcellularLocation>
</comment>
<feature type="compositionally biased region" description="Polar residues" evidence="11">
    <location>
        <begin position="337"/>
        <end position="354"/>
    </location>
</feature>
<dbReference type="InterPro" id="IPR013783">
    <property type="entry name" value="Ig-like_fold"/>
</dbReference>
<evidence type="ECO:0000313" key="14">
    <source>
        <dbReference type="Proteomes" id="UP001501940"/>
    </source>
</evidence>
<comment type="similarity">
    <text evidence="2">Belongs to the CAMTA family.</text>
</comment>
<evidence type="ECO:0000256" key="6">
    <source>
        <dbReference type="ARBA" id="ARBA00023159"/>
    </source>
</evidence>
<keyword evidence="7" id="KW-0804">Transcription</keyword>
<keyword evidence="10" id="KW-0175">Coiled coil</keyword>
<dbReference type="FunFam" id="1.20.5.190:FF:000004">
    <property type="entry name" value="calmodulin-binding transcription activator 2 isoform X1"/>
    <property type="match status" value="1"/>
</dbReference>
<feature type="domain" description="CG-1" evidence="12">
    <location>
        <begin position="57"/>
        <end position="182"/>
    </location>
</feature>
<dbReference type="FunFam" id="2.60.40.10:FF:000089">
    <property type="entry name" value="calmodulin-binding transcription activator 2 isoform X1"/>
    <property type="match status" value="1"/>
</dbReference>
<feature type="compositionally biased region" description="Low complexity" evidence="11">
    <location>
        <begin position="327"/>
        <end position="336"/>
    </location>
</feature>
<organism evidence="13 14">
    <name type="scientific">Amphiprion ocellaris</name>
    <name type="common">Clown anemonefish</name>
    <dbReference type="NCBI Taxonomy" id="80972"/>
    <lineage>
        <taxon>Eukaryota</taxon>
        <taxon>Metazoa</taxon>
        <taxon>Chordata</taxon>
        <taxon>Craniata</taxon>
        <taxon>Vertebrata</taxon>
        <taxon>Euteleostomi</taxon>
        <taxon>Actinopterygii</taxon>
        <taxon>Neopterygii</taxon>
        <taxon>Teleostei</taxon>
        <taxon>Neoteleostei</taxon>
        <taxon>Acanthomorphata</taxon>
        <taxon>Ovalentaria</taxon>
        <taxon>Pomacentridae</taxon>
        <taxon>Amphiprion</taxon>
    </lineage>
</organism>
<dbReference type="Gene3D" id="2.60.40.10">
    <property type="entry name" value="Immunoglobulins"/>
    <property type="match status" value="1"/>
</dbReference>
<proteinExistence type="inferred from homology"/>
<keyword evidence="14" id="KW-1185">Reference proteome</keyword>
<keyword evidence="5" id="KW-0040">ANK repeat</keyword>
<evidence type="ECO:0000256" key="9">
    <source>
        <dbReference type="ARBA" id="ARBA00029480"/>
    </source>
</evidence>
<dbReference type="PROSITE" id="PS50096">
    <property type="entry name" value="IQ"/>
    <property type="match status" value="1"/>
</dbReference>
<feature type="region of interest" description="Disordered" evidence="11">
    <location>
        <begin position="276"/>
        <end position="354"/>
    </location>
</feature>
<dbReference type="Pfam" id="PF01833">
    <property type="entry name" value="TIG"/>
    <property type="match status" value="1"/>
</dbReference>
<reference evidence="13 14" key="1">
    <citation type="submission" date="2022-01" db="EMBL/GenBank/DDBJ databases">
        <title>A chromosome-scale genome assembly of the false clownfish, Amphiprion ocellaris.</title>
        <authorList>
            <person name="Ryu T."/>
        </authorList>
    </citation>
    <scope>NUCLEOTIDE SEQUENCE [LARGE SCALE GENOMIC DNA]</scope>
</reference>
<dbReference type="GO" id="GO:0005634">
    <property type="term" value="C:nucleus"/>
    <property type="evidence" value="ECO:0007669"/>
    <property type="project" value="UniProtKB-SubCell"/>
</dbReference>
<dbReference type="Pfam" id="PF03859">
    <property type="entry name" value="CG-1"/>
    <property type="match status" value="1"/>
</dbReference>
<accession>A0AAQ5YK45</accession>
<dbReference type="InterPro" id="IPR005559">
    <property type="entry name" value="CG-1_dom"/>
</dbReference>
<keyword evidence="3" id="KW-0677">Repeat</keyword>
<dbReference type="GeneTree" id="ENSGT00940000165359"/>
<reference evidence="13" key="2">
    <citation type="submission" date="2025-08" db="UniProtKB">
        <authorList>
            <consortium name="Ensembl"/>
        </authorList>
    </citation>
    <scope>IDENTIFICATION</scope>
</reference>
<dbReference type="PANTHER" id="PTHR23335:SF9">
    <property type="entry name" value="CALMODULIN-BINDING TRANSCRIPTION ACTIVATOR 2"/>
    <property type="match status" value="1"/>
</dbReference>
<dbReference type="Ensembl" id="ENSAOCT00000076106.1">
    <property type="protein sequence ID" value="ENSAOCP00000054158.1"/>
    <property type="gene ID" value="ENSAOCG00000023724.2"/>
</dbReference>
<reference evidence="13" key="3">
    <citation type="submission" date="2025-09" db="UniProtKB">
        <authorList>
            <consortium name="Ensembl"/>
        </authorList>
    </citation>
    <scope>IDENTIFICATION</scope>
</reference>
<evidence type="ECO:0000256" key="2">
    <source>
        <dbReference type="ARBA" id="ARBA00008267"/>
    </source>
</evidence>
<dbReference type="InterPro" id="IPR014756">
    <property type="entry name" value="Ig_E-set"/>
</dbReference>